<proteinExistence type="predicted"/>
<dbReference type="EMBL" id="JAPQKI010000004">
    <property type="protein sequence ID" value="KAJ5102815.1"/>
    <property type="molecule type" value="Genomic_DNA"/>
</dbReference>
<evidence type="ECO:0000313" key="2">
    <source>
        <dbReference type="Proteomes" id="UP001149074"/>
    </source>
</evidence>
<reference evidence="1" key="2">
    <citation type="journal article" date="2023" name="IMA Fungus">
        <title>Comparative genomic study of the Penicillium genus elucidates a diverse pangenome and 15 lateral gene transfer events.</title>
        <authorList>
            <person name="Petersen C."/>
            <person name="Sorensen T."/>
            <person name="Nielsen M.R."/>
            <person name="Sondergaard T.E."/>
            <person name="Sorensen J.L."/>
            <person name="Fitzpatrick D.A."/>
            <person name="Frisvad J.C."/>
            <person name="Nielsen K.L."/>
        </authorList>
    </citation>
    <scope>NUCLEOTIDE SEQUENCE</scope>
    <source>
        <strain evidence="1">IBT 30761</strain>
    </source>
</reference>
<dbReference type="RefSeq" id="XP_056476195.1">
    <property type="nucleotide sequence ID" value="XM_056615838.1"/>
</dbReference>
<dbReference type="OrthoDB" id="4215089at2759"/>
<sequence length="287" mass="32469">MENESFDRPVRFFVTGKYLAIRYQNNAFELYEDYHARGSLFYISDDNEKIIYNREYVATLTSHLSYNGDVFFIHNGSGYLGLDGTWKKSVVEAVNIQIDPYGSIDEDTEPFVPLSIPNPIIDASHPISADGIDLYHPDKWFCLYPITGDCLWLGDAAEFEGKLIFGGEPYSLGIGMRLSELKGKICIRTNTGKFLSVIMEDSLTEYLDGGCKQHTRSSRCPRCMKWYTVGYSSEPDGSLSLIPHGLPSMFVLYDGVCYYRVDVIKASYADVNRVESIEEATLFQFVA</sequence>
<organism evidence="1 2">
    <name type="scientific">Penicillium argentinense</name>
    <dbReference type="NCBI Taxonomy" id="1131581"/>
    <lineage>
        <taxon>Eukaryota</taxon>
        <taxon>Fungi</taxon>
        <taxon>Dikarya</taxon>
        <taxon>Ascomycota</taxon>
        <taxon>Pezizomycotina</taxon>
        <taxon>Eurotiomycetes</taxon>
        <taxon>Eurotiomycetidae</taxon>
        <taxon>Eurotiales</taxon>
        <taxon>Aspergillaceae</taxon>
        <taxon>Penicillium</taxon>
    </lineage>
</organism>
<comment type="caution">
    <text evidence="1">The sequence shown here is derived from an EMBL/GenBank/DDBJ whole genome shotgun (WGS) entry which is preliminary data.</text>
</comment>
<dbReference type="GeneID" id="81354817"/>
<keyword evidence="2" id="KW-1185">Reference proteome</keyword>
<accession>A0A9W9FMV2</accession>
<dbReference type="AlphaFoldDB" id="A0A9W9FMV2"/>
<gene>
    <name evidence="1" type="ORF">N7532_003344</name>
</gene>
<reference evidence="1" key="1">
    <citation type="submission" date="2022-11" db="EMBL/GenBank/DDBJ databases">
        <authorList>
            <person name="Petersen C."/>
        </authorList>
    </citation>
    <scope>NUCLEOTIDE SEQUENCE</scope>
    <source>
        <strain evidence="1">IBT 30761</strain>
    </source>
</reference>
<evidence type="ECO:0000313" key="1">
    <source>
        <dbReference type="EMBL" id="KAJ5102815.1"/>
    </source>
</evidence>
<protein>
    <submittedName>
        <fullName evidence="1">Uncharacterized protein</fullName>
    </submittedName>
</protein>
<name>A0A9W9FMV2_9EURO</name>
<dbReference type="Proteomes" id="UP001149074">
    <property type="component" value="Unassembled WGS sequence"/>
</dbReference>